<keyword evidence="1" id="KW-0808">Transferase</keyword>
<dbReference type="Pfam" id="PF13238">
    <property type="entry name" value="AAA_18"/>
    <property type="match status" value="1"/>
</dbReference>
<comment type="caution">
    <text evidence="1">The sequence shown here is derived from an EMBL/GenBank/DDBJ whole genome shotgun (WGS) entry which is preliminary data.</text>
</comment>
<dbReference type="Gene3D" id="3.40.50.300">
    <property type="entry name" value="P-loop containing nucleotide triphosphate hydrolases"/>
    <property type="match status" value="1"/>
</dbReference>
<evidence type="ECO:0000313" key="1">
    <source>
        <dbReference type="EMBL" id="MCY4725513.1"/>
    </source>
</evidence>
<dbReference type="InterPro" id="IPR027417">
    <property type="entry name" value="P-loop_NTPase"/>
</dbReference>
<protein>
    <submittedName>
        <fullName evidence="1">Nucleoside kinase</fullName>
    </submittedName>
</protein>
<accession>A0ABT4C964</accession>
<dbReference type="EMBL" id="JAPPUX010000001">
    <property type="protein sequence ID" value="MCY4725513.1"/>
    <property type="molecule type" value="Genomic_DNA"/>
</dbReference>
<evidence type="ECO:0000313" key="2">
    <source>
        <dbReference type="Proteomes" id="UP001074726"/>
    </source>
</evidence>
<organism evidence="1 2">
    <name type="scientific">Nocardioides pini</name>
    <dbReference type="NCBI Taxonomy" id="2975053"/>
    <lineage>
        <taxon>Bacteria</taxon>
        <taxon>Bacillati</taxon>
        <taxon>Actinomycetota</taxon>
        <taxon>Actinomycetes</taxon>
        <taxon>Propionibacteriales</taxon>
        <taxon>Nocardioidaceae</taxon>
        <taxon>Nocardioides</taxon>
    </lineage>
</organism>
<dbReference type="Proteomes" id="UP001074726">
    <property type="component" value="Unassembled WGS sequence"/>
</dbReference>
<name>A0ABT4C964_9ACTN</name>
<dbReference type="GO" id="GO:0016301">
    <property type="term" value="F:kinase activity"/>
    <property type="evidence" value="ECO:0007669"/>
    <property type="project" value="UniProtKB-KW"/>
</dbReference>
<dbReference type="RefSeq" id="WP_268110312.1">
    <property type="nucleotide sequence ID" value="NZ_JAPPUX010000001.1"/>
</dbReference>
<keyword evidence="2" id="KW-1185">Reference proteome</keyword>
<sequence>MGTRNYLLEGVSCAGKTTVAIELQQRGHDVVHGDRELAYQGDPVTGEPRSGARHEHHVWDVDRVRELVADDTAPVTWFCGGSRNHARFVDLFDEVFVLELDRATLLQRLDARPSDEYGASPAEREVVLRTYDTRADLPAGTPVDATRPLDEVVDDLLRRTGQASAK</sequence>
<gene>
    <name evidence="1" type="ORF">NYO98_04410</name>
</gene>
<reference evidence="1" key="1">
    <citation type="submission" date="2022-08" db="EMBL/GenBank/DDBJ databases">
        <title>Genome sequencing of Nocardioides sp. STR2.</title>
        <authorList>
            <person name="So Y."/>
        </authorList>
    </citation>
    <scope>NUCLEOTIDE SEQUENCE</scope>
    <source>
        <strain evidence="1">STR2</strain>
    </source>
</reference>
<dbReference type="SUPFAM" id="SSF52540">
    <property type="entry name" value="P-loop containing nucleoside triphosphate hydrolases"/>
    <property type="match status" value="1"/>
</dbReference>
<proteinExistence type="predicted"/>
<keyword evidence="1" id="KW-0418">Kinase</keyword>